<dbReference type="GO" id="GO:0044038">
    <property type="term" value="P:cell wall macromolecule biosynthetic process"/>
    <property type="evidence" value="ECO:0007669"/>
    <property type="project" value="TreeGrafter"/>
</dbReference>
<dbReference type="EMBL" id="UAUU01000009">
    <property type="protein sequence ID" value="SPZ88437.1"/>
    <property type="molecule type" value="Genomic_DNA"/>
</dbReference>
<keyword evidence="4" id="KW-0812">Transmembrane</keyword>
<dbReference type="PANTHER" id="PTHR22926:SF3">
    <property type="entry name" value="UNDECAPRENYL-PHOSPHATE ALPHA-N-ACETYLGLUCOSAMINYL 1-PHOSPHATE TRANSFERASE"/>
    <property type="match status" value="1"/>
</dbReference>
<dbReference type="GO" id="GO:0009103">
    <property type="term" value="P:lipopolysaccharide biosynthetic process"/>
    <property type="evidence" value="ECO:0007669"/>
    <property type="project" value="TreeGrafter"/>
</dbReference>
<evidence type="ECO:0000256" key="7">
    <source>
        <dbReference type="PIRSR" id="PIRSR600715-1"/>
    </source>
</evidence>
<proteinExistence type="predicted"/>
<keyword evidence="6" id="KW-0472">Membrane</keyword>
<dbReference type="EC" id="2.7.8.33" evidence="8"/>
<protein>
    <submittedName>
        <fullName evidence="8">Undecaprenyl-phosphate alpha-N-acetylglucosaminyl 1-phosphate transferase</fullName>
        <ecNumber evidence="8">2.7.8.33</ecNumber>
    </submittedName>
</protein>
<evidence type="ECO:0000256" key="6">
    <source>
        <dbReference type="ARBA" id="ARBA00023136"/>
    </source>
</evidence>
<dbReference type="GO" id="GO:0005886">
    <property type="term" value="C:plasma membrane"/>
    <property type="evidence" value="ECO:0007669"/>
    <property type="project" value="UniProtKB-SubCell"/>
</dbReference>
<dbReference type="GO" id="GO:0046872">
    <property type="term" value="F:metal ion binding"/>
    <property type="evidence" value="ECO:0007669"/>
    <property type="project" value="UniProtKB-KW"/>
</dbReference>
<dbReference type="CDD" id="cd06854">
    <property type="entry name" value="GT_WbpL_WbcO_like"/>
    <property type="match status" value="1"/>
</dbReference>
<gene>
    <name evidence="8" type="primary">wecA_1</name>
    <name evidence="8" type="ORF">NCTC11343_03485</name>
</gene>
<dbReference type="AlphaFoldDB" id="A0A2X2J233"/>
<sequence length="320" mass="36470">MMYFIVTALLFVLELLYFKFADRFNIIDRPNERSSHTNVTLRGGGIIFYFGSVTYCIWSGFQYPWFFLGLSLMVAISFLDDVFTLSNKIRLLFHFCSVLLMAYQLNIFSMPWYFLLAAFIVVVGVINAYNFMDGINGITACYSIAVGGLLLLINKKVHFVEDEFLIFPMLGVVVFAFFNFRITAKCFAGDVGSVAIAYILLFALGALIIKTGSLIYMLFLVVYGIDAVWTIVRRLLRGENIFAAHRSHLYQYLVNEAGFNKLWVSFLYAIIQIVIGYGVIWCSEKAINIQVTFAIILLTSLSGIYFILIGYLLRNYALHK</sequence>
<name>A0A2X2J233_SPHMU</name>
<keyword evidence="3 8" id="KW-0808">Transferase</keyword>
<comment type="cofactor">
    <cofactor evidence="7">
        <name>Mg(2+)</name>
        <dbReference type="ChEBI" id="CHEBI:18420"/>
    </cofactor>
</comment>
<keyword evidence="7" id="KW-0479">Metal-binding</keyword>
<accession>A0A2X2J233</accession>
<evidence type="ECO:0000313" key="8">
    <source>
        <dbReference type="EMBL" id="SPZ88437.1"/>
    </source>
</evidence>
<dbReference type="GO" id="GO:0036380">
    <property type="term" value="F:UDP-N-acetylglucosamine-undecaprenyl-phosphate N-acetylglucosaminephosphotransferase activity"/>
    <property type="evidence" value="ECO:0007669"/>
    <property type="project" value="UniProtKB-EC"/>
</dbReference>
<evidence type="ECO:0000256" key="4">
    <source>
        <dbReference type="ARBA" id="ARBA00022692"/>
    </source>
</evidence>
<keyword evidence="5" id="KW-1133">Transmembrane helix</keyword>
<dbReference type="GO" id="GO:0071555">
    <property type="term" value="P:cell wall organization"/>
    <property type="evidence" value="ECO:0007669"/>
    <property type="project" value="TreeGrafter"/>
</dbReference>
<keyword evidence="2" id="KW-1003">Cell membrane</keyword>
<evidence type="ECO:0000313" key="9">
    <source>
        <dbReference type="Proteomes" id="UP000251241"/>
    </source>
</evidence>
<evidence type="ECO:0000256" key="3">
    <source>
        <dbReference type="ARBA" id="ARBA00022679"/>
    </source>
</evidence>
<evidence type="ECO:0000256" key="5">
    <source>
        <dbReference type="ARBA" id="ARBA00022989"/>
    </source>
</evidence>
<feature type="binding site" evidence="7">
    <location>
        <position position="190"/>
    </location>
    <ligand>
        <name>Mg(2+)</name>
        <dbReference type="ChEBI" id="CHEBI:18420"/>
    </ligand>
</feature>
<dbReference type="Proteomes" id="UP000251241">
    <property type="component" value="Unassembled WGS sequence"/>
</dbReference>
<keyword evidence="7" id="KW-0460">Magnesium</keyword>
<organism evidence="8 9">
    <name type="scientific">Sphingobacterium multivorum</name>
    <dbReference type="NCBI Taxonomy" id="28454"/>
    <lineage>
        <taxon>Bacteria</taxon>
        <taxon>Pseudomonadati</taxon>
        <taxon>Bacteroidota</taxon>
        <taxon>Sphingobacteriia</taxon>
        <taxon>Sphingobacteriales</taxon>
        <taxon>Sphingobacteriaceae</taxon>
        <taxon>Sphingobacterium</taxon>
    </lineage>
</organism>
<reference evidence="8 9" key="1">
    <citation type="submission" date="2018-06" db="EMBL/GenBank/DDBJ databases">
        <authorList>
            <consortium name="Pathogen Informatics"/>
            <person name="Doyle S."/>
        </authorList>
    </citation>
    <scope>NUCLEOTIDE SEQUENCE [LARGE SCALE GENOMIC DNA]</scope>
    <source>
        <strain evidence="8 9">NCTC11343</strain>
    </source>
</reference>
<comment type="subcellular location">
    <subcellularLocation>
        <location evidence="1">Cell membrane</location>
        <topology evidence="1">Multi-pass membrane protein</topology>
    </subcellularLocation>
</comment>
<feature type="binding site" evidence="7">
    <location>
        <position position="130"/>
    </location>
    <ligand>
        <name>Mg(2+)</name>
        <dbReference type="ChEBI" id="CHEBI:18420"/>
    </ligand>
</feature>
<dbReference type="InterPro" id="IPR000715">
    <property type="entry name" value="Glycosyl_transferase_4"/>
</dbReference>
<dbReference type="Pfam" id="PF00953">
    <property type="entry name" value="Glycos_transf_4"/>
    <property type="match status" value="1"/>
</dbReference>
<dbReference type="PANTHER" id="PTHR22926">
    <property type="entry name" value="PHOSPHO-N-ACETYLMURAMOYL-PENTAPEPTIDE-TRANSFERASE"/>
    <property type="match status" value="1"/>
</dbReference>
<evidence type="ECO:0000256" key="1">
    <source>
        <dbReference type="ARBA" id="ARBA00004651"/>
    </source>
</evidence>
<evidence type="ECO:0000256" key="2">
    <source>
        <dbReference type="ARBA" id="ARBA00022475"/>
    </source>
</evidence>